<dbReference type="HOGENOM" id="CLU_2989645_0_0_9"/>
<accession>F0EIZ1</accession>
<reference evidence="1 2" key="1">
    <citation type="submission" date="2011-01" db="EMBL/GenBank/DDBJ databases">
        <authorList>
            <person name="Muzny D."/>
            <person name="Qin X."/>
            <person name="Deng J."/>
            <person name="Jiang H."/>
            <person name="Liu Y."/>
            <person name="Qu J."/>
            <person name="Song X.-Z."/>
            <person name="Zhang L."/>
            <person name="Thornton R."/>
            <person name="Coyle M."/>
            <person name="Francisco L."/>
            <person name="Jackson L."/>
            <person name="Javaid M."/>
            <person name="Korchina V."/>
            <person name="Kovar C."/>
            <person name="Mata R."/>
            <person name="Mathew T."/>
            <person name="Ngo R."/>
            <person name="Nguyen L."/>
            <person name="Nguyen N."/>
            <person name="Okwuonu G."/>
            <person name="Ongeri F."/>
            <person name="Pham C."/>
            <person name="Simmons D."/>
            <person name="Wilczek-Boney K."/>
            <person name="Hale W."/>
            <person name="Jakkamsetti A."/>
            <person name="Pham P."/>
            <person name="Ruth R."/>
            <person name="San Lucas F."/>
            <person name="Warren J."/>
            <person name="Zhang J."/>
            <person name="Zhao Z."/>
            <person name="Zhou C."/>
            <person name="Zhu D."/>
            <person name="Lee S."/>
            <person name="Bess C."/>
            <person name="Blankenburg K."/>
            <person name="Forbes L."/>
            <person name="Fu Q."/>
            <person name="Gubbala S."/>
            <person name="Hirani K."/>
            <person name="Jayaseelan J.C."/>
            <person name="Lara F."/>
            <person name="Munidasa M."/>
            <person name="Palculict T."/>
            <person name="Patil S."/>
            <person name="Pu L.-L."/>
            <person name="Saada N."/>
            <person name="Tang L."/>
            <person name="Weissenberger G."/>
            <person name="Zhu Y."/>
            <person name="Hemphill L."/>
            <person name="Shang Y."/>
            <person name="Youmans B."/>
            <person name="Ayvaz T."/>
            <person name="Ross M."/>
            <person name="Santibanez J."/>
            <person name="Aqrawi P."/>
            <person name="Gross S."/>
            <person name="Joshi V."/>
            <person name="Fowler G."/>
            <person name="Nazareth L."/>
            <person name="Reid J."/>
            <person name="Worley K."/>
            <person name="Petrosino J."/>
            <person name="Highlander S."/>
            <person name="Gibbs R."/>
        </authorList>
    </citation>
    <scope>NUCLEOTIDE SEQUENCE [LARGE SCALE GENOMIC DNA]</scope>
    <source>
        <strain evidence="1 2">ATCC 12755</strain>
    </source>
</reference>
<proteinExistence type="predicted"/>
<name>F0EIZ1_ENTCA</name>
<organism evidence="1 2">
    <name type="scientific">Enterococcus casseliflavus ATCC 12755</name>
    <dbReference type="NCBI Taxonomy" id="888066"/>
    <lineage>
        <taxon>Bacteria</taxon>
        <taxon>Bacillati</taxon>
        <taxon>Bacillota</taxon>
        <taxon>Bacilli</taxon>
        <taxon>Lactobacillales</taxon>
        <taxon>Enterococcaceae</taxon>
        <taxon>Enterococcus</taxon>
    </lineage>
</organism>
<protein>
    <submittedName>
        <fullName evidence="1">Uncharacterized protein</fullName>
    </submittedName>
</protein>
<comment type="caution">
    <text evidence="1">The sequence shown here is derived from an EMBL/GenBank/DDBJ whole genome shotgun (WGS) entry which is preliminary data.</text>
</comment>
<evidence type="ECO:0000313" key="2">
    <source>
        <dbReference type="Proteomes" id="UP000004835"/>
    </source>
</evidence>
<sequence>MQKTINKHRCGAFTDFFSKGVFLGEALEEKNIGPLVFHISVLFFLFILKKHFVKINL</sequence>
<dbReference type="Proteomes" id="UP000004835">
    <property type="component" value="Unassembled WGS sequence"/>
</dbReference>
<dbReference type="EMBL" id="AEWT01000010">
    <property type="protein sequence ID" value="EGC70041.1"/>
    <property type="molecule type" value="Genomic_DNA"/>
</dbReference>
<gene>
    <name evidence="1" type="ORF">HMPREF9087_1429</name>
</gene>
<dbReference type="AlphaFoldDB" id="F0EIZ1"/>
<evidence type="ECO:0000313" key="1">
    <source>
        <dbReference type="EMBL" id="EGC70041.1"/>
    </source>
</evidence>